<keyword evidence="5" id="KW-0676">Redox-active center</keyword>
<comment type="caution">
    <text evidence="8">The sequence shown here is derived from an EMBL/GenBank/DDBJ whole genome shotgun (WGS) entry which is preliminary data.</text>
</comment>
<evidence type="ECO:0000256" key="3">
    <source>
        <dbReference type="ARBA" id="ARBA00023002"/>
    </source>
</evidence>
<dbReference type="GO" id="GO:0016491">
    <property type="term" value="F:oxidoreductase activity"/>
    <property type="evidence" value="ECO:0007669"/>
    <property type="project" value="UniProtKB-KW"/>
</dbReference>
<dbReference type="PANTHER" id="PTHR13887">
    <property type="entry name" value="GLUTATHIONE S-TRANSFERASE KAPPA"/>
    <property type="match status" value="1"/>
</dbReference>
<dbReference type="InterPro" id="IPR036249">
    <property type="entry name" value="Thioredoxin-like_sf"/>
</dbReference>
<feature type="signal peptide" evidence="6">
    <location>
        <begin position="1"/>
        <end position="24"/>
    </location>
</feature>
<evidence type="ECO:0000256" key="6">
    <source>
        <dbReference type="SAM" id="SignalP"/>
    </source>
</evidence>
<organism evidence="8 9">
    <name type="scientific">Candidatus Uhrbacteria bacterium CG_4_9_14_3_um_filter_36_7</name>
    <dbReference type="NCBI Taxonomy" id="1975033"/>
    <lineage>
        <taxon>Bacteria</taxon>
        <taxon>Candidatus Uhriibacteriota</taxon>
    </lineage>
</organism>
<dbReference type="Pfam" id="PF13462">
    <property type="entry name" value="Thioredoxin_4"/>
    <property type="match status" value="1"/>
</dbReference>
<evidence type="ECO:0000313" key="9">
    <source>
        <dbReference type="Proteomes" id="UP000229749"/>
    </source>
</evidence>
<feature type="domain" description="Thioredoxin-like fold" evidence="7">
    <location>
        <begin position="50"/>
        <end position="185"/>
    </location>
</feature>
<feature type="chain" id="PRO_5014941613" description="Thioredoxin-like fold domain-containing protein" evidence="6">
    <location>
        <begin position="25"/>
        <end position="213"/>
    </location>
</feature>
<comment type="similarity">
    <text evidence="1">Belongs to the thioredoxin family. DsbA subfamily.</text>
</comment>
<gene>
    <name evidence="8" type="ORF">CO172_00920</name>
</gene>
<accession>A0A2M7XI51</accession>
<sequence>MSRFSSLFLSLSILVLLSGCSNQSGLSLSSSNTRTNSAVAKEHILGAGTLTFVEFADTECPYSKEYHLMLEAFMPEFEGKIRWQYKHFPLNQHMKKATLEAEALECAGEQEKFWQYTHALFARTPSNNQLPETDLFILAKELNLDEEQFNTCIASATYNEQVKNHLKQAQAQGANGTPFSLLVDEQGNVLETFDGLYFEEELREIFVKHLQNE</sequence>
<dbReference type="Gene3D" id="3.40.30.10">
    <property type="entry name" value="Glutaredoxin"/>
    <property type="match status" value="1"/>
</dbReference>
<evidence type="ECO:0000256" key="1">
    <source>
        <dbReference type="ARBA" id="ARBA00005791"/>
    </source>
</evidence>
<dbReference type="PANTHER" id="PTHR13887:SF14">
    <property type="entry name" value="DISULFIDE BOND FORMATION PROTEIN D"/>
    <property type="match status" value="1"/>
</dbReference>
<protein>
    <recommendedName>
        <fullName evidence="7">Thioredoxin-like fold domain-containing protein</fullName>
    </recommendedName>
</protein>
<evidence type="ECO:0000259" key="7">
    <source>
        <dbReference type="Pfam" id="PF13462"/>
    </source>
</evidence>
<keyword evidence="4" id="KW-1015">Disulfide bond</keyword>
<dbReference type="EMBL" id="PFWS01000013">
    <property type="protein sequence ID" value="PJA47533.1"/>
    <property type="molecule type" value="Genomic_DNA"/>
</dbReference>
<dbReference type="CDD" id="cd02972">
    <property type="entry name" value="DsbA_family"/>
    <property type="match status" value="1"/>
</dbReference>
<reference evidence="9" key="1">
    <citation type="submission" date="2017-09" db="EMBL/GenBank/DDBJ databases">
        <title>Depth-based differentiation of microbial function through sediment-hosted aquifers and enrichment of novel symbionts in the deep terrestrial subsurface.</title>
        <authorList>
            <person name="Probst A.J."/>
            <person name="Ladd B."/>
            <person name="Jarett J.K."/>
            <person name="Geller-Mcgrath D.E."/>
            <person name="Sieber C.M.K."/>
            <person name="Emerson J.B."/>
            <person name="Anantharaman K."/>
            <person name="Thomas B.C."/>
            <person name="Malmstrom R."/>
            <person name="Stieglmeier M."/>
            <person name="Klingl A."/>
            <person name="Woyke T."/>
            <person name="Ryan C.M."/>
            <person name="Banfield J.F."/>
        </authorList>
    </citation>
    <scope>NUCLEOTIDE SEQUENCE [LARGE SCALE GENOMIC DNA]</scope>
</reference>
<dbReference type="PROSITE" id="PS51257">
    <property type="entry name" value="PROKAR_LIPOPROTEIN"/>
    <property type="match status" value="1"/>
</dbReference>
<dbReference type="InterPro" id="IPR012336">
    <property type="entry name" value="Thioredoxin-like_fold"/>
</dbReference>
<evidence type="ECO:0000313" key="8">
    <source>
        <dbReference type="EMBL" id="PJA47533.1"/>
    </source>
</evidence>
<keyword evidence="3" id="KW-0560">Oxidoreductase</keyword>
<evidence type="ECO:0000256" key="4">
    <source>
        <dbReference type="ARBA" id="ARBA00023157"/>
    </source>
</evidence>
<name>A0A2M7XI51_9BACT</name>
<evidence type="ECO:0000256" key="2">
    <source>
        <dbReference type="ARBA" id="ARBA00022729"/>
    </source>
</evidence>
<dbReference type="SUPFAM" id="SSF52833">
    <property type="entry name" value="Thioredoxin-like"/>
    <property type="match status" value="1"/>
</dbReference>
<dbReference type="AlphaFoldDB" id="A0A2M7XI51"/>
<proteinExistence type="inferred from homology"/>
<keyword evidence="2 6" id="KW-0732">Signal</keyword>
<evidence type="ECO:0000256" key="5">
    <source>
        <dbReference type="ARBA" id="ARBA00023284"/>
    </source>
</evidence>
<dbReference type="Proteomes" id="UP000229749">
    <property type="component" value="Unassembled WGS sequence"/>
</dbReference>